<organism evidence="1 2">
    <name type="scientific">Coniosporium uncinatum</name>
    <dbReference type="NCBI Taxonomy" id="93489"/>
    <lineage>
        <taxon>Eukaryota</taxon>
        <taxon>Fungi</taxon>
        <taxon>Dikarya</taxon>
        <taxon>Ascomycota</taxon>
        <taxon>Pezizomycotina</taxon>
        <taxon>Dothideomycetes</taxon>
        <taxon>Dothideomycetes incertae sedis</taxon>
        <taxon>Coniosporium</taxon>
    </lineage>
</organism>
<sequence>VQNQRLVHPRPLELTAIEEEAIINHSDALAKNGFIIETDTSGEVPVGQRCRLVSLPMSKEVVFDTKDLEELLHLLGEQTGSTVPRPSK</sequence>
<accession>A0ACC3DHQ3</accession>
<evidence type="ECO:0000313" key="2">
    <source>
        <dbReference type="Proteomes" id="UP001186974"/>
    </source>
</evidence>
<dbReference type="Proteomes" id="UP001186974">
    <property type="component" value="Unassembled WGS sequence"/>
</dbReference>
<proteinExistence type="predicted"/>
<protein>
    <submittedName>
        <fullName evidence="1">Uncharacterized protein</fullName>
    </submittedName>
</protein>
<feature type="non-terminal residue" evidence="1">
    <location>
        <position position="1"/>
    </location>
</feature>
<comment type="caution">
    <text evidence="1">The sequence shown here is derived from an EMBL/GenBank/DDBJ whole genome shotgun (WGS) entry which is preliminary data.</text>
</comment>
<reference evidence="1" key="1">
    <citation type="submission" date="2024-09" db="EMBL/GenBank/DDBJ databases">
        <title>Black Yeasts Isolated from many extreme environments.</title>
        <authorList>
            <person name="Coleine C."/>
            <person name="Stajich J.E."/>
            <person name="Selbmann L."/>
        </authorList>
    </citation>
    <scope>NUCLEOTIDE SEQUENCE</scope>
    <source>
        <strain evidence="1">CCFEE 5737</strain>
    </source>
</reference>
<dbReference type="EMBL" id="JAWDJW010004248">
    <property type="protein sequence ID" value="KAK3076193.1"/>
    <property type="molecule type" value="Genomic_DNA"/>
</dbReference>
<feature type="non-terminal residue" evidence="1">
    <location>
        <position position="88"/>
    </location>
</feature>
<gene>
    <name evidence="1" type="ORF">LTS18_013657</name>
</gene>
<name>A0ACC3DHQ3_9PEZI</name>
<keyword evidence="2" id="KW-1185">Reference proteome</keyword>
<evidence type="ECO:0000313" key="1">
    <source>
        <dbReference type="EMBL" id="KAK3076193.1"/>
    </source>
</evidence>